<evidence type="ECO:0000259" key="5">
    <source>
        <dbReference type="Pfam" id="PF13407"/>
    </source>
</evidence>
<keyword evidence="7" id="KW-1185">Reference proteome</keyword>
<dbReference type="Pfam" id="PF13407">
    <property type="entry name" value="Peripla_BP_4"/>
    <property type="match status" value="1"/>
</dbReference>
<comment type="similarity">
    <text evidence="2">Belongs to the bacterial solute-binding protein 2 family.</text>
</comment>
<dbReference type="InterPro" id="IPR025997">
    <property type="entry name" value="SBP_2_dom"/>
</dbReference>
<dbReference type="GO" id="GO:0030246">
    <property type="term" value="F:carbohydrate binding"/>
    <property type="evidence" value="ECO:0007669"/>
    <property type="project" value="UniProtKB-ARBA"/>
</dbReference>
<evidence type="ECO:0000256" key="3">
    <source>
        <dbReference type="ARBA" id="ARBA00022729"/>
    </source>
</evidence>
<evidence type="ECO:0000256" key="2">
    <source>
        <dbReference type="ARBA" id="ARBA00007639"/>
    </source>
</evidence>
<dbReference type="Gene3D" id="3.40.50.2300">
    <property type="match status" value="2"/>
</dbReference>
<dbReference type="SUPFAM" id="SSF53822">
    <property type="entry name" value="Periplasmic binding protein-like I"/>
    <property type="match status" value="1"/>
</dbReference>
<feature type="signal peptide" evidence="4">
    <location>
        <begin position="1"/>
        <end position="21"/>
    </location>
</feature>
<dbReference type="Proteomes" id="UP000502248">
    <property type="component" value="Chromosome"/>
</dbReference>
<dbReference type="PANTHER" id="PTHR46847:SF1">
    <property type="entry name" value="D-ALLOSE-BINDING PERIPLASMIC PROTEIN-RELATED"/>
    <property type="match status" value="1"/>
</dbReference>
<accession>A0A7Z2VRG6</accession>
<name>A0A7Z2VRG6_9BACL</name>
<evidence type="ECO:0000256" key="1">
    <source>
        <dbReference type="ARBA" id="ARBA00004196"/>
    </source>
</evidence>
<sequence>MRKASIVWTIMSLLLLPACFGGTRNDASTAGPTPVASVPAEQATTRPIRLGFTVLGSFEFTDMIKDKLEAEVASRENIVLFSYEGQANAEQQLADVKDMIAKDVDVIILNPVNAAKSDVAVKMAVDAGIPVVGINTIPDTDLLTTYVGSNDIQAGEIQMQFIAESLGGEGNIVILRGLPEQSSQIQRARGILNVLDKYPNIRVLEDETAKWSRNDAYELMKKWHEQYGSKIDAVVSHNDGMALGALDYLKEAGIRIPVIGVDAIPDALQAVKDGELTATVFQDALGQAKMAVNLAINIAQNGQVAKSYFIPYRLVTQENVDYFSAIR</sequence>
<reference evidence="6 7" key="1">
    <citation type="submission" date="2020-04" db="EMBL/GenBank/DDBJ databases">
        <title>Genome sequencing of novel species.</title>
        <authorList>
            <person name="Heo J."/>
            <person name="Kim S.-J."/>
            <person name="Kim J.-S."/>
            <person name="Hong S.-B."/>
            <person name="Kwon S.-W."/>
        </authorList>
    </citation>
    <scope>NUCLEOTIDE SEQUENCE [LARGE SCALE GENOMIC DNA]</scope>
    <source>
        <strain evidence="6 7">MFER-1</strain>
    </source>
</reference>
<feature type="chain" id="PRO_5038831750" evidence="4">
    <location>
        <begin position="22"/>
        <end position="327"/>
    </location>
</feature>
<keyword evidence="3 4" id="KW-0732">Signal</keyword>
<dbReference type="RefSeq" id="WP_169283934.1">
    <property type="nucleotide sequence ID" value="NZ_CP051680.1"/>
</dbReference>
<evidence type="ECO:0000256" key="4">
    <source>
        <dbReference type="SAM" id="SignalP"/>
    </source>
</evidence>
<feature type="domain" description="Periplasmic binding protein" evidence="5">
    <location>
        <begin position="60"/>
        <end position="301"/>
    </location>
</feature>
<evidence type="ECO:0000313" key="6">
    <source>
        <dbReference type="EMBL" id="QJD87692.1"/>
    </source>
</evidence>
<proteinExistence type="inferred from homology"/>
<dbReference type="EMBL" id="CP051680">
    <property type="protein sequence ID" value="QJD87692.1"/>
    <property type="molecule type" value="Genomic_DNA"/>
</dbReference>
<dbReference type="InterPro" id="IPR028082">
    <property type="entry name" value="Peripla_BP_I"/>
</dbReference>
<gene>
    <name evidence="6" type="ORF">HH215_33900</name>
</gene>
<comment type="subcellular location">
    <subcellularLocation>
        <location evidence="1">Cell envelope</location>
    </subcellularLocation>
</comment>
<dbReference type="GO" id="GO:0030313">
    <property type="term" value="C:cell envelope"/>
    <property type="evidence" value="ECO:0007669"/>
    <property type="project" value="UniProtKB-SubCell"/>
</dbReference>
<dbReference type="PANTHER" id="PTHR46847">
    <property type="entry name" value="D-ALLOSE-BINDING PERIPLASMIC PROTEIN-RELATED"/>
    <property type="match status" value="1"/>
</dbReference>
<organism evidence="6 7">
    <name type="scientific">Cohnella herbarum</name>
    <dbReference type="NCBI Taxonomy" id="2728023"/>
    <lineage>
        <taxon>Bacteria</taxon>
        <taxon>Bacillati</taxon>
        <taxon>Bacillota</taxon>
        <taxon>Bacilli</taxon>
        <taxon>Bacillales</taxon>
        <taxon>Paenibacillaceae</taxon>
        <taxon>Cohnella</taxon>
    </lineage>
</organism>
<protein>
    <submittedName>
        <fullName evidence="6">Sugar ABC transporter substrate-binding protein</fullName>
    </submittedName>
</protein>
<dbReference type="KEGG" id="cheb:HH215_33900"/>
<dbReference type="AlphaFoldDB" id="A0A7Z2VRG6"/>
<evidence type="ECO:0000313" key="7">
    <source>
        <dbReference type="Proteomes" id="UP000502248"/>
    </source>
</evidence>